<name>A0A7S1PDJ2_9ALVE</name>
<gene>
    <name evidence="12" type="ORF">VBRA1451_LOCUS26671</name>
</gene>
<evidence type="ECO:0000256" key="1">
    <source>
        <dbReference type="ARBA" id="ARBA00004477"/>
    </source>
</evidence>
<dbReference type="GO" id="GO:0016192">
    <property type="term" value="P:vesicle-mediated transport"/>
    <property type="evidence" value="ECO:0007669"/>
    <property type="project" value="UniProtKB-KW"/>
</dbReference>
<dbReference type="PANTHER" id="PTHR10585">
    <property type="entry name" value="ER LUMEN PROTEIN RETAINING RECEPTOR"/>
    <property type="match status" value="1"/>
</dbReference>
<dbReference type="AlphaFoldDB" id="A0A7S1PDJ2"/>
<keyword evidence="5" id="KW-0256">Endoplasmic reticulum</keyword>
<proteinExistence type="inferred from homology"/>
<evidence type="ECO:0000313" key="12">
    <source>
        <dbReference type="EMBL" id="CAD9071588.1"/>
    </source>
</evidence>
<evidence type="ECO:0000256" key="5">
    <source>
        <dbReference type="ARBA" id="ARBA00022824"/>
    </source>
</evidence>
<dbReference type="PRINTS" id="PR00660">
    <property type="entry name" value="ERLUMENR"/>
</dbReference>
<keyword evidence="3" id="KW-0813">Transport</keyword>
<keyword evidence="4 11" id="KW-0812">Transmembrane</keyword>
<organism evidence="12">
    <name type="scientific">Vitrella brassicaformis</name>
    <dbReference type="NCBI Taxonomy" id="1169539"/>
    <lineage>
        <taxon>Eukaryota</taxon>
        <taxon>Sar</taxon>
        <taxon>Alveolata</taxon>
        <taxon>Colpodellida</taxon>
        <taxon>Vitrellaceae</taxon>
        <taxon>Vitrella</taxon>
    </lineage>
</organism>
<dbReference type="GO" id="GO:0005789">
    <property type="term" value="C:endoplasmic reticulum membrane"/>
    <property type="evidence" value="ECO:0007669"/>
    <property type="project" value="UniProtKB-SubCell"/>
</dbReference>
<keyword evidence="6" id="KW-0931">ER-Golgi transport</keyword>
<dbReference type="GO" id="GO:0006621">
    <property type="term" value="P:protein retention in ER lumen"/>
    <property type="evidence" value="ECO:0007669"/>
    <property type="project" value="InterPro"/>
</dbReference>
<evidence type="ECO:0008006" key="13">
    <source>
        <dbReference type="Google" id="ProtNLM"/>
    </source>
</evidence>
<evidence type="ECO:0000256" key="2">
    <source>
        <dbReference type="ARBA" id="ARBA00010120"/>
    </source>
</evidence>
<evidence type="ECO:0000256" key="9">
    <source>
        <dbReference type="ARBA" id="ARBA00023136"/>
    </source>
</evidence>
<dbReference type="Pfam" id="PF00810">
    <property type="entry name" value="ER_lumen_recept"/>
    <property type="match status" value="1"/>
</dbReference>
<evidence type="ECO:0000256" key="7">
    <source>
        <dbReference type="ARBA" id="ARBA00022927"/>
    </source>
</evidence>
<comment type="subcellular location">
    <subcellularLocation>
        <location evidence="1">Endoplasmic reticulum membrane</location>
        <topology evidence="1">Multi-pass membrane protein</topology>
    </subcellularLocation>
</comment>
<keyword evidence="9 11" id="KW-0472">Membrane</keyword>
<keyword evidence="10" id="KW-0675">Receptor</keyword>
<dbReference type="EMBL" id="HBGB01045311">
    <property type="protein sequence ID" value="CAD9071588.1"/>
    <property type="molecule type" value="Transcribed_RNA"/>
</dbReference>
<reference evidence="12" key="1">
    <citation type="submission" date="2021-01" db="EMBL/GenBank/DDBJ databases">
        <authorList>
            <person name="Corre E."/>
            <person name="Pelletier E."/>
            <person name="Niang G."/>
            <person name="Scheremetjew M."/>
            <person name="Finn R."/>
            <person name="Kale V."/>
            <person name="Holt S."/>
            <person name="Cochrane G."/>
            <person name="Meng A."/>
            <person name="Brown T."/>
            <person name="Cohen L."/>
        </authorList>
    </citation>
    <scope>NUCLEOTIDE SEQUENCE</scope>
    <source>
        <strain evidence="12">CCMP3346</strain>
    </source>
</reference>
<evidence type="ECO:0000256" key="6">
    <source>
        <dbReference type="ARBA" id="ARBA00022892"/>
    </source>
</evidence>
<comment type="similarity">
    <text evidence="2">Belongs to the ERD2 family.</text>
</comment>
<dbReference type="GO" id="GO:0015031">
    <property type="term" value="P:protein transport"/>
    <property type="evidence" value="ECO:0007669"/>
    <property type="project" value="UniProtKB-KW"/>
</dbReference>
<evidence type="ECO:0000256" key="8">
    <source>
        <dbReference type="ARBA" id="ARBA00022989"/>
    </source>
</evidence>
<accession>A0A7S1PDJ2</accession>
<protein>
    <recommendedName>
        <fullName evidence="13">ER lumen protein-retaining receptor</fullName>
    </recommendedName>
</protein>
<dbReference type="InterPro" id="IPR000133">
    <property type="entry name" value="ER_ret_rcpt"/>
</dbReference>
<evidence type="ECO:0000256" key="11">
    <source>
        <dbReference type="SAM" id="Phobius"/>
    </source>
</evidence>
<evidence type="ECO:0000256" key="4">
    <source>
        <dbReference type="ARBA" id="ARBA00022692"/>
    </source>
</evidence>
<feature type="transmembrane region" description="Helical" evidence="11">
    <location>
        <begin position="55"/>
        <end position="80"/>
    </location>
</feature>
<dbReference type="GO" id="GO:0046923">
    <property type="term" value="F:ER retention sequence binding"/>
    <property type="evidence" value="ECO:0007669"/>
    <property type="project" value="InterPro"/>
</dbReference>
<keyword evidence="8 11" id="KW-1133">Transmembrane helix</keyword>
<evidence type="ECO:0000256" key="10">
    <source>
        <dbReference type="ARBA" id="ARBA00023170"/>
    </source>
</evidence>
<feature type="transmembrane region" description="Helical" evidence="11">
    <location>
        <begin position="185"/>
        <end position="205"/>
    </location>
</feature>
<feature type="transmembrane region" description="Helical" evidence="11">
    <location>
        <begin position="158"/>
        <end position="179"/>
    </location>
</feature>
<evidence type="ECO:0000256" key="3">
    <source>
        <dbReference type="ARBA" id="ARBA00022448"/>
    </source>
</evidence>
<keyword evidence="7" id="KW-0653">Protein transport</keyword>
<sequence length="222" mass="26363">MKMRINTFRFAGDMLHLFSIVLLIWKLMKSKNCVGVSCRMQEVYAILFCFRYLDIFWNFVSLYNSVLKVVFLTGTFYLIYLMRFKPPIKETYDRKADSFSYEKYLLIPACVLGFITAEEWTIPEILWTSSIWLEAGAIMPQLMLLQQLGEVENLTAEFVVTMGLYRAFYILNWVYRFYFESYVNVVGWIAGVIQTALYLDFFYYYAMSKWYGQKLVLPFAEV</sequence>